<accession>A0A345ZA20</accession>
<sequence length="353" mass="42210">MRQLFIFLIIITTLHLQIFARSVHRPSNPTIPYITVTASNKEYAEIWKKPTTKPKPFHKFQNKFLRLKILKKPLETSGFKKHLLPYGNLKFRTSEQTVHTNILKNQNELVLKEILQGKRTFTDFTILKDRDFNYKNLSGLIVLKNKKYPFVFKLFIEHPETIVEPLQKGMEAGWIFILSGTMRHLSGFTRISNLENAKKALSKDPEYRYYIDFPRKWYWQPLSKPLLHIDWHDPYNNHFETIKIPSVYGIICDFIEVDKELQQRELSTLRQISMDVTKYLHYMIDPHDDNLVPEKNSHKIVIIDTEHFRTVAGLEQDMHAHDYNQWYFELITRTAKRWLCRSKKKRIQDQCFV</sequence>
<keyword evidence="2" id="KW-1185">Reference proteome</keyword>
<reference evidence="1 2" key="1">
    <citation type="submission" date="2017-12" db="EMBL/GenBank/DDBJ databases">
        <title>Chromulinavorax destructans is a abundant pathogen of dominant heterotrophic picoflagllates.</title>
        <authorList>
            <person name="Deeg C.M."/>
            <person name="Zimmer M."/>
            <person name="Suttle C.A."/>
        </authorList>
    </citation>
    <scope>NUCLEOTIDE SEQUENCE [LARGE SCALE GENOMIC DNA]</scope>
    <source>
        <strain evidence="1 2">SeV1</strain>
    </source>
</reference>
<protein>
    <submittedName>
        <fullName evidence="1">Uncharacterized protein</fullName>
    </submittedName>
</protein>
<dbReference type="EMBL" id="CP025544">
    <property type="protein sequence ID" value="AXK60137.1"/>
    <property type="molecule type" value="Genomic_DNA"/>
</dbReference>
<name>A0A345ZA20_9BACT</name>
<proteinExistence type="predicted"/>
<evidence type="ECO:0000313" key="2">
    <source>
        <dbReference type="Proteomes" id="UP000254834"/>
    </source>
</evidence>
<dbReference type="AlphaFoldDB" id="A0A345ZA20"/>
<evidence type="ECO:0000313" key="1">
    <source>
        <dbReference type="EMBL" id="AXK60137.1"/>
    </source>
</evidence>
<dbReference type="OrthoDB" id="9835693at2"/>
<dbReference type="KEGG" id="cdes:C0J27_00025"/>
<gene>
    <name evidence="1" type="ORF">C0J27_00025</name>
</gene>
<organism evidence="1 2">
    <name type="scientific">Candidatus Chromulinivorax destructor</name>
    <dbReference type="NCBI Taxonomy" id="2066483"/>
    <lineage>
        <taxon>Bacteria</taxon>
        <taxon>Candidatus Babelota</taxon>
        <taxon>Candidatus Babeliae</taxon>
        <taxon>Candidatus Babeliales</taxon>
        <taxon>Candidatus Chromulinivoraceae</taxon>
        <taxon>Candidatus Chromulinivorax</taxon>
    </lineage>
</organism>
<dbReference type="RefSeq" id="WP_115585152.1">
    <property type="nucleotide sequence ID" value="NZ_CP025544.1"/>
</dbReference>
<dbReference type="Proteomes" id="UP000254834">
    <property type="component" value="Chromosome"/>
</dbReference>